<evidence type="ECO:0000313" key="3">
    <source>
        <dbReference type="EMBL" id="CAD5117664.1"/>
    </source>
</evidence>
<evidence type="ECO:0000313" key="4">
    <source>
        <dbReference type="Proteomes" id="UP000549394"/>
    </source>
</evidence>
<dbReference type="Proteomes" id="UP000549394">
    <property type="component" value="Unassembled WGS sequence"/>
</dbReference>
<feature type="region of interest" description="Disordered" evidence="1">
    <location>
        <begin position="213"/>
        <end position="302"/>
    </location>
</feature>
<keyword evidence="2" id="KW-0472">Membrane</keyword>
<keyword evidence="2" id="KW-1133">Transmembrane helix</keyword>
<proteinExistence type="predicted"/>
<dbReference type="EMBL" id="CAJFCJ010000007">
    <property type="protein sequence ID" value="CAD5117664.1"/>
    <property type="molecule type" value="Genomic_DNA"/>
</dbReference>
<accession>A0A7I8VPK1</accession>
<evidence type="ECO:0000256" key="1">
    <source>
        <dbReference type="SAM" id="MobiDB-lite"/>
    </source>
</evidence>
<dbReference type="OrthoDB" id="10553979at2759"/>
<feature type="compositionally biased region" description="Pro residues" evidence="1">
    <location>
        <begin position="280"/>
        <end position="292"/>
    </location>
</feature>
<keyword evidence="4" id="KW-1185">Reference proteome</keyword>
<dbReference type="AlphaFoldDB" id="A0A7I8VPK1"/>
<sequence length="302" mass="33649">MNTPGGHNTPGGKIYPIRKFPSMASVQTSHTVQTMASLGFLAPGHGFVPKKNKLEKPFGPSFKTIMNRTERGPGKQFLTYAYVCFALSVLCFIGVALYFGHRNVHRMMVYRTEVFGALMVIGGILFFGAGINFLYKARVESNRWRSFITFKPEGMFTAAASNPAYVAEESMELQTGTFGERAITQIPKSRTPYSKNSRWGSQPNLRAARSIERGLDDPKVNTGRRAPPYDHLRNLGRSSPALHHIPEETIREPAIEGQAIRGRRYQPPPHMQKHTYQPSRPAPLPPPPPPPGAYEEAPESEL</sequence>
<protein>
    <submittedName>
        <fullName evidence="3">DgyrCDS6416</fullName>
    </submittedName>
</protein>
<keyword evidence="2" id="KW-0812">Transmembrane</keyword>
<organism evidence="3 4">
    <name type="scientific">Dimorphilus gyrociliatus</name>
    <dbReference type="NCBI Taxonomy" id="2664684"/>
    <lineage>
        <taxon>Eukaryota</taxon>
        <taxon>Metazoa</taxon>
        <taxon>Spiralia</taxon>
        <taxon>Lophotrochozoa</taxon>
        <taxon>Annelida</taxon>
        <taxon>Polychaeta</taxon>
        <taxon>Polychaeta incertae sedis</taxon>
        <taxon>Dinophilidae</taxon>
        <taxon>Dimorphilus</taxon>
    </lineage>
</organism>
<feature type="compositionally biased region" description="Basic and acidic residues" evidence="1">
    <location>
        <begin position="244"/>
        <end position="254"/>
    </location>
</feature>
<comment type="caution">
    <text evidence="3">The sequence shown here is derived from an EMBL/GenBank/DDBJ whole genome shotgun (WGS) entry which is preliminary data.</text>
</comment>
<name>A0A7I8VPK1_9ANNE</name>
<gene>
    <name evidence="3" type="ORF">DGYR_LOCUS6169</name>
</gene>
<feature type="transmembrane region" description="Helical" evidence="2">
    <location>
        <begin position="77"/>
        <end position="99"/>
    </location>
</feature>
<feature type="transmembrane region" description="Helical" evidence="2">
    <location>
        <begin position="114"/>
        <end position="135"/>
    </location>
</feature>
<reference evidence="3 4" key="1">
    <citation type="submission" date="2020-08" db="EMBL/GenBank/DDBJ databases">
        <authorList>
            <person name="Hejnol A."/>
        </authorList>
    </citation>
    <scope>NUCLEOTIDE SEQUENCE [LARGE SCALE GENOMIC DNA]</scope>
</reference>
<evidence type="ECO:0000256" key="2">
    <source>
        <dbReference type="SAM" id="Phobius"/>
    </source>
</evidence>